<organism evidence="1 2">
    <name type="scientific">Amnibacterium setariae</name>
    <dbReference type="NCBI Taxonomy" id="2306585"/>
    <lineage>
        <taxon>Bacteria</taxon>
        <taxon>Bacillati</taxon>
        <taxon>Actinomycetota</taxon>
        <taxon>Actinomycetes</taxon>
        <taxon>Micrococcales</taxon>
        <taxon>Microbacteriaceae</taxon>
        <taxon>Amnibacterium</taxon>
    </lineage>
</organism>
<dbReference type="AlphaFoldDB" id="A0A3A1TZ19"/>
<dbReference type="GO" id="GO:0003824">
    <property type="term" value="F:catalytic activity"/>
    <property type="evidence" value="ECO:0007669"/>
    <property type="project" value="InterPro"/>
</dbReference>
<dbReference type="OrthoDB" id="3078554at2"/>
<protein>
    <recommendedName>
        <fullName evidence="3">DNA methylase</fullName>
    </recommendedName>
</protein>
<evidence type="ECO:0008006" key="3">
    <source>
        <dbReference type="Google" id="ProtNLM"/>
    </source>
</evidence>
<evidence type="ECO:0000313" key="2">
    <source>
        <dbReference type="Proteomes" id="UP000265742"/>
    </source>
</evidence>
<comment type="caution">
    <text evidence="1">The sequence shown here is derived from an EMBL/GenBank/DDBJ whole genome shotgun (WGS) entry which is preliminary data.</text>
</comment>
<name>A0A3A1TZ19_9MICO</name>
<dbReference type="Gene3D" id="1.10.340.30">
    <property type="entry name" value="Hypothetical protein, domain 2"/>
    <property type="match status" value="1"/>
</dbReference>
<keyword evidence="2" id="KW-1185">Reference proteome</keyword>
<dbReference type="SUPFAM" id="SSF48150">
    <property type="entry name" value="DNA-glycosylase"/>
    <property type="match status" value="1"/>
</dbReference>
<dbReference type="GO" id="GO:0006281">
    <property type="term" value="P:DNA repair"/>
    <property type="evidence" value="ECO:0007669"/>
    <property type="project" value="InterPro"/>
</dbReference>
<accession>A0A3A1TZ19</accession>
<sequence length="147" mass="16805">MAERNNLGPADLGVDVARSPEQRYRWFLASVLFGRRIRQEQAARTYRVLIEHGLTSPERFADLDRDALRRLLDEGGYDRFDWLMTDELHEVMAGVARDWGSVNRLVTSSADRREAHDRLVAYKGVGEVTARIFLDDVPADLYGTAPR</sequence>
<proteinExistence type="predicted"/>
<dbReference type="InterPro" id="IPR011257">
    <property type="entry name" value="DNA_glycosylase"/>
</dbReference>
<dbReference type="RefSeq" id="WP_119482235.1">
    <property type="nucleotide sequence ID" value="NZ_QXTG01000002.1"/>
</dbReference>
<dbReference type="Proteomes" id="UP000265742">
    <property type="component" value="Unassembled WGS sequence"/>
</dbReference>
<reference evidence="2" key="1">
    <citation type="submission" date="2018-09" db="EMBL/GenBank/DDBJ databases">
        <authorList>
            <person name="Kim I."/>
        </authorList>
    </citation>
    <scope>NUCLEOTIDE SEQUENCE [LARGE SCALE GENOMIC DNA]</scope>
    <source>
        <strain evidence="2">DD4a</strain>
    </source>
</reference>
<dbReference type="EMBL" id="QXTG01000002">
    <property type="protein sequence ID" value="RIX27925.1"/>
    <property type="molecule type" value="Genomic_DNA"/>
</dbReference>
<gene>
    <name evidence="1" type="ORF">D1781_10410</name>
</gene>
<evidence type="ECO:0000313" key="1">
    <source>
        <dbReference type="EMBL" id="RIX27925.1"/>
    </source>
</evidence>